<dbReference type="Proteomes" id="UP000184485">
    <property type="component" value="Unassembled WGS sequence"/>
</dbReference>
<organism evidence="2 3">
    <name type="scientific">Kaistia soli DSM 19436</name>
    <dbReference type="NCBI Taxonomy" id="1122133"/>
    <lineage>
        <taxon>Bacteria</taxon>
        <taxon>Pseudomonadati</taxon>
        <taxon>Pseudomonadota</taxon>
        <taxon>Alphaproteobacteria</taxon>
        <taxon>Hyphomicrobiales</taxon>
        <taxon>Kaistiaceae</taxon>
        <taxon>Kaistia</taxon>
    </lineage>
</organism>
<feature type="chain" id="PRO_5012386644" description="Cytochrome c556" evidence="1">
    <location>
        <begin position="28"/>
        <end position="148"/>
    </location>
</feature>
<dbReference type="OrthoDB" id="9995355at2"/>
<gene>
    <name evidence="2" type="ORF">SAMN02745157_3178</name>
</gene>
<sequence>MSSKLRIAALMAIAGFAVTTASGIALAQSTDQQMQQMEKKLDMNATPDMAALAFQDDLAALEECQSGCKPLIERMLGKYKTDPTLGGNPKLGASDAAQLAAALATAAATLPKADAEKVGSDVTASLGADAGAAFAGAYAGTTAPYNPQ</sequence>
<proteinExistence type="predicted"/>
<evidence type="ECO:0000313" key="3">
    <source>
        <dbReference type="Proteomes" id="UP000184485"/>
    </source>
</evidence>
<feature type="signal peptide" evidence="1">
    <location>
        <begin position="1"/>
        <end position="27"/>
    </location>
</feature>
<evidence type="ECO:0000256" key="1">
    <source>
        <dbReference type="SAM" id="SignalP"/>
    </source>
</evidence>
<evidence type="ECO:0008006" key="4">
    <source>
        <dbReference type="Google" id="ProtNLM"/>
    </source>
</evidence>
<dbReference type="STRING" id="1122133.SAMN02745157_3178"/>
<reference evidence="2 3" key="1">
    <citation type="submission" date="2016-11" db="EMBL/GenBank/DDBJ databases">
        <authorList>
            <person name="Jaros S."/>
            <person name="Januszkiewicz K."/>
            <person name="Wedrychowicz H."/>
        </authorList>
    </citation>
    <scope>NUCLEOTIDE SEQUENCE [LARGE SCALE GENOMIC DNA]</scope>
    <source>
        <strain evidence="2 3">DSM 19436</strain>
    </source>
</reference>
<dbReference type="RefSeq" id="WP_073054573.1">
    <property type="nucleotide sequence ID" value="NZ_FQUP01000003.1"/>
</dbReference>
<protein>
    <recommendedName>
        <fullName evidence="4">Cytochrome c556</fullName>
    </recommendedName>
</protein>
<dbReference type="EMBL" id="FQUP01000003">
    <property type="protein sequence ID" value="SHF95265.1"/>
    <property type="molecule type" value="Genomic_DNA"/>
</dbReference>
<keyword evidence="1" id="KW-0732">Signal</keyword>
<name>A0A1M5FUQ5_9HYPH</name>
<dbReference type="AlphaFoldDB" id="A0A1M5FUQ5"/>
<keyword evidence="3" id="KW-1185">Reference proteome</keyword>
<evidence type="ECO:0000313" key="2">
    <source>
        <dbReference type="EMBL" id="SHF95265.1"/>
    </source>
</evidence>
<accession>A0A1M5FUQ5</accession>